<reference evidence="1 2" key="1">
    <citation type="submission" date="2021-01" db="EMBL/GenBank/DDBJ databases">
        <title>Whole genome shotgun sequence of Planotetraspora mira NBRC 15435.</title>
        <authorList>
            <person name="Komaki H."/>
            <person name="Tamura T."/>
        </authorList>
    </citation>
    <scope>NUCLEOTIDE SEQUENCE [LARGE SCALE GENOMIC DNA]</scope>
    <source>
        <strain evidence="1 2">NBRC 15435</strain>
    </source>
</reference>
<dbReference type="AlphaFoldDB" id="A0A8J3TSM5"/>
<protein>
    <submittedName>
        <fullName evidence="1">Uncharacterized protein</fullName>
    </submittedName>
</protein>
<evidence type="ECO:0000313" key="2">
    <source>
        <dbReference type="Proteomes" id="UP000650628"/>
    </source>
</evidence>
<evidence type="ECO:0000313" key="1">
    <source>
        <dbReference type="EMBL" id="GII31352.1"/>
    </source>
</evidence>
<dbReference type="RefSeq" id="WP_203955264.1">
    <property type="nucleotide sequence ID" value="NZ_BOOO01000024.1"/>
</dbReference>
<dbReference type="Proteomes" id="UP000650628">
    <property type="component" value="Unassembled WGS sequence"/>
</dbReference>
<dbReference type="EMBL" id="BOOO01000024">
    <property type="protein sequence ID" value="GII31352.1"/>
    <property type="molecule type" value="Genomic_DNA"/>
</dbReference>
<name>A0A8J3TSM5_9ACTN</name>
<sequence length="117" mass="13420">MIEQFLEAFEEDGRRGLKHAAIWDNRSGGFVVRLWIVEDNSGPTFLPIDEFLAFYDIDDEQEGGRHIGIADSAEDAIELAAQKLGTHPERWVNQGVLFDEYNDYVKQGRPLGRWSHE</sequence>
<proteinExistence type="predicted"/>
<gene>
    <name evidence="1" type="ORF">Pmi06nite_47940</name>
</gene>
<comment type="caution">
    <text evidence="1">The sequence shown here is derived from an EMBL/GenBank/DDBJ whole genome shotgun (WGS) entry which is preliminary data.</text>
</comment>
<accession>A0A8J3TSM5</accession>
<keyword evidence="2" id="KW-1185">Reference proteome</keyword>
<organism evidence="1 2">
    <name type="scientific">Planotetraspora mira</name>
    <dbReference type="NCBI Taxonomy" id="58121"/>
    <lineage>
        <taxon>Bacteria</taxon>
        <taxon>Bacillati</taxon>
        <taxon>Actinomycetota</taxon>
        <taxon>Actinomycetes</taxon>
        <taxon>Streptosporangiales</taxon>
        <taxon>Streptosporangiaceae</taxon>
        <taxon>Planotetraspora</taxon>
    </lineage>
</organism>